<comment type="caution">
    <text evidence="5">Lacks conserved residue(s) required for the propagation of feature annotation.</text>
</comment>
<reference evidence="6 7" key="1">
    <citation type="journal article" date="2020" name="Nat. Commun.">
        <title>Genome of Tripterygium wilfordii and identification of cytochrome P450 involved in triptolide biosynthesis.</title>
        <authorList>
            <person name="Tu L."/>
            <person name="Su P."/>
            <person name="Zhang Z."/>
            <person name="Gao L."/>
            <person name="Wang J."/>
            <person name="Hu T."/>
            <person name="Zhou J."/>
            <person name="Zhang Y."/>
            <person name="Zhao Y."/>
            <person name="Liu Y."/>
            <person name="Song Y."/>
            <person name="Tong Y."/>
            <person name="Lu Y."/>
            <person name="Yang J."/>
            <person name="Xu C."/>
            <person name="Jia M."/>
            <person name="Peters R.J."/>
            <person name="Huang L."/>
            <person name="Gao W."/>
        </authorList>
    </citation>
    <scope>NUCLEOTIDE SEQUENCE [LARGE SCALE GENOMIC DNA]</scope>
    <source>
        <strain evidence="7">cv. XIE 37</strain>
        <tissue evidence="6">Leaf</tissue>
    </source>
</reference>
<keyword evidence="7" id="KW-1185">Reference proteome</keyword>
<keyword evidence="2" id="KW-0805">Transcription regulation</keyword>
<evidence type="ECO:0000313" key="6">
    <source>
        <dbReference type="EMBL" id="KAF5745153.1"/>
    </source>
</evidence>
<protein>
    <recommendedName>
        <fullName evidence="8">GRAS family transcription factor</fullName>
    </recommendedName>
</protein>
<sequence length="483" mass="55251">MEDEHNCHHISTSYSQELHGCSIQTDFAFQTEYFSPSHNTEDGMFSDQYMERLLQIETDLMASDSVNQDTTIYLEALETEFRDEMDQEIQENVDVTLNEYTHLKEVEVETVEESRVADLLLMAAEAVEAQNWLLSSTIISRLNSLLARENGDTTFKRLALFFTQGLHYKSIDAPEMVYEPVCRQTNPLSTFQLFQEVSPHVKFGHFTANQAILEATQGDTDVHVVDFDIMQGIQWPPLMIDLAMRNDAALRLTAMIGDQKNVDMVQQTGRRLKEFADSINLPFMFDQMVMVSEQDFERIEVGGHTVIANCMLHQLNMPDHTSFSLVKTFLGGMTKLSPKIVALAEEELFNFVKLPSMSFVEFFSEAIHHYTAISESLLSSNYSGHKMGLRWIEKEFLGMRILDSVRKFPCEEKERVLWGERFGSLKGFKPIPLSSCNISQAKFLVGLFSGGYWVQNEKCRLALCWKSRPLTTATIWVPISKSR</sequence>
<dbReference type="Pfam" id="PF03514">
    <property type="entry name" value="GRAS"/>
    <property type="match status" value="1"/>
</dbReference>
<dbReference type="GO" id="GO:0005634">
    <property type="term" value="C:nucleus"/>
    <property type="evidence" value="ECO:0007669"/>
    <property type="project" value="UniProtKB-SubCell"/>
</dbReference>
<keyword evidence="4" id="KW-0539">Nucleus</keyword>
<dbReference type="PROSITE" id="PS50985">
    <property type="entry name" value="GRAS"/>
    <property type="match status" value="1"/>
</dbReference>
<proteinExistence type="inferred from homology"/>
<evidence type="ECO:0000256" key="2">
    <source>
        <dbReference type="ARBA" id="ARBA00023015"/>
    </source>
</evidence>
<comment type="caution">
    <text evidence="6">The sequence shown here is derived from an EMBL/GenBank/DDBJ whole genome shotgun (WGS) entry which is preliminary data.</text>
</comment>
<keyword evidence="3" id="KW-0804">Transcription</keyword>
<dbReference type="OrthoDB" id="646981at2759"/>
<dbReference type="AlphaFoldDB" id="A0A7J7DFR8"/>
<feature type="short sequence motif" description="VHIID" evidence="5">
    <location>
        <begin position="222"/>
        <end position="226"/>
    </location>
</feature>
<accession>A0A7J7DFR8</accession>
<dbReference type="InParanoid" id="A0A7J7DFR8"/>
<organism evidence="6 7">
    <name type="scientific">Tripterygium wilfordii</name>
    <name type="common">Thunder God vine</name>
    <dbReference type="NCBI Taxonomy" id="458696"/>
    <lineage>
        <taxon>Eukaryota</taxon>
        <taxon>Viridiplantae</taxon>
        <taxon>Streptophyta</taxon>
        <taxon>Embryophyta</taxon>
        <taxon>Tracheophyta</taxon>
        <taxon>Spermatophyta</taxon>
        <taxon>Magnoliopsida</taxon>
        <taxon>eudicotyledons</taxon>
        <taxon>Gunneridae</taxon>
        <taxon>Pentapetalae</taxon>
        <taxon>rosids</taxon>
        <taxon>fabids</taxon>
        <taxon>Celastrales</taxon>
        <taxon>Celastraceae</taxon>
        <taxon>Tripterygium</taxon>
    </lineage>
</organism>
<evidence type="ECO:0000256" key="4">
    <source>
        <dbReference type="ARBA" id="ARBA00023242"/>
    </source>
</evidence>
<evidence type="ECO:0000256" key="5">
    <source>
        <dbReference type="PROSITE-ProRule" id="PRU01191"/>
    </source>
</evidence>
<dbReference type="EMBL" id="JAAARO010000007">
    <property type="protein sequence ID" value="KAF5745153.1"/>
    <property type="molecule type" value="Genomic_DNA"/>
</dbReference>
<dbReference type="InterPro" id="IPR005202">
    <property type="entry name" value="TF_GRAS"/>
</dbReference>
<comment type="similarity">
    <text evidence="5">Belongs to the GRAS family.</text>
</comment>
<dbReference type="FunCoup" id="A0A7J7DFR8">
    <property type="interactions" value="52"/>
</dbReference>
<evidence type="ECO:0008006" key="8">
    <source>
        <dbReference type="Google" id="ProtNLM"/>
    </source>
</evidence>
<comment type="subcellular location">
    <subcellularLocation>
        <location evidence="1">Nucleus</location>
    </subcellularLocation>
</comment>
<dbReference type="PANTHER" id="PTHR31636">
    <property type="entry name" value="OSJNBA0084A10.13 PROTEIN-RELATED"/>
    <property type="match status" value="1"/>
</dbReference>
<evidence type="ECO:0000256" key="3">
    <source>
        <dbReference type="ARBA" id="ARBA00023163"/>
    </source>
</evidence>
<gene>
    <name evidence="6" type="ORF">HS088_TW07G00734</name>
</gene>
<evidence type="ECO:0000256" key="1">
    <source>
        <dbReference type="ARBA" id="ARBA00004123"/>
    </source>
</evidence>
<dbReference type="Proteomes" id="UP000593562">
    <property type="component" value="Unassembled WGS sequence"/>
</dbReference>
<feature type="region of interest" description="SAW" evidence="5">
    <location>
        <begin position="406"/>
        <end position="477"/>
    </location>
</feature>
<evidence type="ECO:0000313" key="7">
    <source>
        <dbReference type="Proteomes" id="UP000593562"/>
    </source>
</evidence>
<name>A0A7J7DFR8_TRIWF</name>